<organism evidence="6 7">
    <name type="scientific">Marinobacterium zhoushanense</name>
    <dbReference type="NCBI Taxonomy" id="1679163"/>
    <lineage>
        <taxon>Bacteria</taxon>
        <taxon>Pseudomonadati</taxon>
        <taxon>Pseudomonadota</taxon>
        <taxon>Gammaproteobacteria</taxon>
        <taxon>Oceanospirillales</taxon>
        <taxon>Oceanospirillaceae</taxon>
        <taxon>Marinobacterium</taxon>
    </lineage>
</organism>
<comment type="subcellular location">
    <subcellularLocation>
        <location evidence="1">Cell envelope</location>
    </subcellularLocation>
</comment>
<evidence type="ECO:0000256" key="4">
    <source>
        <dbReference type="SAM" id="SignalP"/>
    </source>
</evidence>
<accession>A0ABQ1KE59</accession>
<dbReference type="SUPFAM" id="SSF53822">
    <property type="entry name" value="Periplasmic binding protein-like I"/>
    <property type="match status" value="1"/>
</dbReference>
<evidence type="ECO:0000259" key="5">
    <source>
        <dbReference type="Pfam" id="PF13407"/>
    </source>
</evidence>
<evidence type="ECO:0000256" key="3">
    <source>
        <dbReference type="ARBA" id="ARBA00022729"/>
    </source>
</evidence>
<evidence type="ECO:0000256" key="2">
    <source>
        <dbReference type="ARBA" id="ARBA00007639"/>
    </source>
</evidence>
<comment type="similarity">
    <text evidence="2">Belongs to the bacterial solute-binding protein 2 family.</text>
</comment>
<dbReference type="InterPro" id="IPR028082">
    <property type="entry name" value="Peripla_BP_I"/>
</dbReference>
<comment type="caution">
    <text evidence="6">The sequence shown here is derived from an EMBL/GenBank/DDBJ whole genome shotgun (WGS) entry which is preliminary data.</text>
</comment>
<feature type="domain" description="Periplasmic binding protein" evidence="5">
    <location>
        <begin position="75"/>
        <end position="328"/>
    </location>
</feature>
<dbReference type="Pfam" id="PF13407">
    <property type="entry name" value="Peripla_BP_4"/>
    <property type="match status" value="1"/>
</dbReference>
<protein>
    <submittedName>
        <fullName evidence="6">Autoinducer 2-binding periplasmic protein LuxP</fullName>
    </submittedName>
</protein>
<dbReference type="PANTHER" id="PTHR46847:SF1">
    <property type="entry name" value="D-ALLOSE-BINDING PERIPLASMIC PROTEIN-RELATED"/>
    <property type="match status" value="1"/>
</dbReference>
<dbReference type="InterPro" id="IPR025997">
    <property type="entry name" value="SBP_2_dom"/>
</dbReference>
<gene>
    <name evidence="6" type="primary">luxP</name>
    <name evidence="6" type="ORF">GCM10011352_18440</name>
</gene>
<feature type="chain" id="PRO_5045084840" evidence="4">
    <location>
        <begin position="31"/>
        <end position="378"/>
    </location>
</feature>
<dbReference type="Proteomes" id="UP000629025">
    <property type="component" value="Unassembled WGS sequence"/>
</dbReference>
<dbReference type="Gene3D" id="3.40.50.2300">
    <property type="match status" value="2"/>
</dbReference>
<reference evidence="7" key="1">
    <citation type="journal article" date="2019" name="Int. J. Syst. Evol. Microbiol.">
        <title>The Global Catalogue of Microorganisms (GCM) 10K type strain sequencing project: providing services to taxonomists for standard genome sequencing and annotation.</title>
        <authorList>
            <consortium name="The Broad Institute Genomics Platform"/>
            <consortium name="The Broad Institute Genome Sequencing Center for Infectious Disease"/>
            <person name="Wu L."/>
            <person name="Ma J."/>
        </authorList>
    </citation>
    <scope>NUCLEOTIDE SEQUENCE [LARGE SCALE GENOMIC DNA]</scope>
    <source>
        <strain evidence="7">CGMCC 1.15341</strain>
    </source>
</reference>
<dbReference type="PANTHER" id="PTHR46847">
    <property type="entry name" value="D-ALLOSE-BINDING PERIPLASMIC PROTEIN-RELATED"/>
    <property type="match status" value="1"/>
</dbReference>
<sequence>MPSIHTLRRFCHLLLGAAALAAVTIPQAYATPDYIRLDSFLEQNPDQMRTASQFADLVRKSAQPVEDSGLSTIKIALVYPGIQASDYWRRSQTSLERRLRSLNIPFELRSFFSHPSVDTALQSQQLARALEWQPDYLAFTLDVAPQGRMVERLLAQGKPKLILQNITTPLARWQSHQPFLYVGFDHAQGTQLMAEWMLNKIDYRGKYLLLYFSPGYVSQMRGDTFASEAAKYADVQQVGAYYTDGNLERAYRATLKTLEQHPDLKMIFACSTDVALGALRALREKNRLDVLLNGWGGGAAELQALQQSELDVTVMRINDDNGIAMAEAIKLDLLQQPNRVPQIFAGEIKLLPADIPEDQLEQLIQRAFRLSGVEVMAQ</sequence>
<evidence type="ECO:0000313" key="7">
    <source>
        <dbReference type="Proteomes" id="UP000629025"/>
    </source>
</evidence>
<feature type="signal peptide" evidence="4">
    <location>
        <begin position="1"/>
        <end position="30"/>
    </location>
</feature>
<keyword evidence="7" id="KW-1185">Reference proteome</keyword>
<dbReference type="EMBL" id="BMIJ01000003">
    <property type="protein sequence ID" value="GGB92692.1"/>
    <property type="molecule type" value="Genomic_DNA"/>
</dbReference>
<keyword evidence="3 4" id="KW-0732">Signal</keyword>
<evidence type="ECO:0000313" key="6">
    <source>
        <dbReference type="EMBL" id="GGB92692.1"/>
    </source>
</evidence>
<evidence type="ECO:0000256" key="1">
    <source>
        <dbReference type="ARBA" id="ARBA00004196"/>
    </source>
</evidence>
<name>A0ABQ1KE59_9GAMM</name>
<dbReference type="RefSeq" id="WP_188747525.1">
    <property type="nucleotide sequence ID" value="NZ_BMIJ01000003.1"/>
</dbReference>
<proteinExistence type="inferred from homology"/>